<gene>
    <name evidence="1" type="ORF">PEGY_LOCUS696</name>
</gene>
<dbReference type="EMBL" id="CAJVRC010000835">
    <property type="protein sequence ID" value="CAG8885966.1"/>
    <property type="molecule type" value="Genomic_DNA"/>
</dbReference>
<sequence length="105" mass="12515">MANKLNSVEARLLSKLETIETQFEEFRKKVMLDLLENNKWRKENEETKFRLQQLQCVMAAVARFLFCHQQSPRIWTDMARLSFFFPQLPPVPSRSCYRLHQPAAI</sequence>
<name>A0A9W4K1T2_9EURO</name>
<dbReference type="AlphaFoldDB" id="A0A9W4K1T2"/>
<proteinExistence type="predicted"/>
<comment type="caution">
    <text evidence="1">The sequence shown here is derived from an EMBL/GenBank/DDBJ whole genome shotgun (WGS) entry which is preliminary data.</text>
</comment>
<keyword evidence="2" id="KW-1185">Reference proteome</keyword>
<dbReference type="Proteomes" id="UP001154252">
    <property type="component" value="Unassembled WGS sequence"/>
</dbReference>
<protein>
    <submittedName>
        <fullName evidence="1">Uncharacterized protein</fullName>
    </submittedName>
</protein>
<evidence type="ECO:0000313" key="2">
    <source>
        <dbReference type="Proteomes" id="UP001154252"/>
    </source>
</evidence>
<reference evidence="1" key="1">
    <citation type="submission" date="2021-07" db="EMBL/GenBank/DDBJ databases">
        <authorList>
            <person name="Branca A.L. A."/>
        </authorList>
    </citation>
    <scope>NUCLEOTIDE SEQUENCE</scope>
</reference>
<evidence type="ECO:0000313" key="1">
    <source>
        <dbReference type="EMBL" id="CAG8885966.1"/>
    </source>
</evidence>
<organism evidence="1 2">
    <name type="scientific">Penicillium egyptiacum</name>
    <dbReference type="NCBI Taxonomy" id="1303716"/>
    <lineage>
        <taxon>Eukaryota</taxon>
        <taxon>Fungi</taxon>
        <taxon>Dikarya</taxon>
        <taxon>Ascomycota</taxon>
        <taxon>Pezizomycotina</taxon>
        <taxon>Eurotiomycetes</taxon>
        <taxon>Eurotiomycetidae</taxon>
        <taxon>Eurotiales</taxon>
        <taxon>Aspergillaceae</taxon>
        <taxon>Penicillium</taxon>
    </lineage>
</organism>
<accession>A0A9W4K1T2</accession>